<dbReference type="RefSeq" id="WP_188779364.1">
    <property type="nucleotide sequence ID" value="NZ_BMKQ01000001.1"/>
</dbReference>
<dbReference type="InterPro" id="IPR000120">
    <property type="entry name" value="Amidase"/>
</dbReference>
<proteinExistence type="inferred from homology"/>
<dbReference type="Pfam" id="PF01425">
    <property type="entry name" value="Amidase"/>
    <property type="match status" value="1"/>
</dbReference>
<evidence type="ECO:0000256" key="2">
    <source>
        <dbReference type="SAM" id="MobiDB-lite"/>
    </source>
</evidence>
<dbReference type="InterPro" id="IPR023631">
    <property type="entry name" value="Amidase_dom"/>
</dbReference>
<reference evidence="4" key="1">
    <citation type="journal article" date="2014" name="Int. J. Syst. Evol. Microbiol.">
        <title>Complete genome sequence of Corynebacterium casei LMG S-19264T (=DSM 44701T), isolated from a smear-ripened cheese.</title>
        <authorList>
            <consortium name="US DOE Joint Genome Institute (JGI-PGF)"/>
            <person name="Walter F."/>
            <person name="Albersmeier A."/>
            <person name="Kalinowski J."/>
            <person name="Ruckert C."/>
        </authorList>
    </citation>
    <scope>NUCLEOTIDE SEQUENCE</scope>
    <source>
        <strain evidence="4">CGMCC 1.16067</strain>
    </source>
</reference>
<dbReference type="AlphaFoldDB" id="A0A917F4X6"/>
<feature type="domain" description="Amidase" evidence="3">
    <location>
        <begin position="33"/>
        <end position="452"/>
    </location>
</feature>
<dbReference type="EMBL" id="BMKQ01000001">
    <property type="protein sequence ID" value="GGF43488.1"/>
    <property type="molecule type" value="Genomic_DNA"/>
</dbReference>
<comment type="similarity">
    <text evidence="1">Belongs to the amidase family.</text>
</comment>
<evidence type="ECO:0000259" key="3">
    <source>
        <dbReference type="Pfam" id="PF01425"/>
    </source>
</evidence>
<dbReference type="SUPFAM" id="SSF75304">
    <property type="entry name" value="Amidase signature (AS) enzymes"/>
    <property type="match status" value="1"/>
</dbReference>
<dbReference type="PANTHER" id="PTHR11895:SF7">
    <property type="entry name" value="GLUTAMYL-TRNA(GLN) AMIDOTRANSFERASE SUBUNIT A, MITOCHONDRIAL"/>
    <property type="match status" value="1"/>
</dbReference>
<dbReference type="GO" id="GO:0003824">
    <property type="term" value="F:catalytic activity"/>
    <property type="evidence" value="ECO:0007669"/>
    <property type="project" value="InterPro"/>
</dbReference>
<dbReference type="NCBIfam" id="NF005899">
    <property type="entry name" value="PRK07869.1"/>
    <property type="match status" value="1"/>
</dbReference>
<dbReference type="Gene3D" id="3.90.1300.10">
    <property type="entry name" value="Amidase signature (AS) domain"/>
    <property type="match status" value="1"/>
</dbReference>
<accession>A0A917F4X6</accession>
<keyword evidence="5" id="KW-1185">Reference proteome</keyword>
<name>A0A917F4X6_9ACTN</name>
<comment type="caution">
    <text evidence="4">The sequence shown here is derived from an EMBL/GenBank/DDBJ whole genome shotgun (WGS) entry which is preliminary data.</text>
</comment>
<protein>
    <submittedName>
        <fullName evidence="4">Amidase</fullName>
    </submittedName>
</protein>
<evidence type="ECO:0000313" key="5">
    <source>
        <dbReference type="Proteomes" id="UP000649179"/>
    </source>
</evidence>
<organism evidence="4 5">
    <name type="scientific">Marmoricola endophyticus</name>
    <dbReference type="NCBI Taxonomy" id="2040280"/>
    <lineage>
        <taxon>Bacteria</taxon>
        <taxon>Bacillati</taxon>
        <taxon>Actinomycetota</taxon>
        <taxon>Actinomycetes</taxon>
        <taxon>Propionibacteriales</taxon>
        <taxon>Nocardioidaceae</taxon>
        <taxon>Marmoricola</taxon>
    </lineage>
</organism>
<dbReference type="Proteomes" id="UP000649179">
    <property type="component" value="Unassembled WGS sequence"/>
</dbReference>
<feature type="region of interest" description="Disordered" evidence="2">
    <location>
        <begin position="128"/>
        <end position="155"/>
    </location>
</feature>
<evidence type="ECO:0000256" key="1">
    <source>
        <dbReference type="ARBA" id="ARBA00009199"/>
    </source>
</evidence>
<gene>
    <name evidence="4" type="ORF">GCM10011519_16720</name>
</gene>
<feature type="compositionally biased region" description="Pro residues" evidence="2">
    <location>
        <begin position="134"/>
        <end position="143"/>
    </location>
</feature>
<evidence type="ECO:0000313" key="4">
    <source>
        <dbReference type="EMBL" id="GGF43488.1"/>
    </source>
</evidence>
<dbReference type="InterPro" id="IPR036928">
    <property type="entry name" value="AS_sf"/>
</dbReference>
<reference evidence="4" key="2">
    <citation type="submission" date="2020-09" db="EMBL/GenBank/DDBJ databases">
        <authorList>
            <person name="Sun Q."/>
            <person name="Zhou Y."/>
        </authorList>
    </citation>
    <scope>NUCLEOTIDE SEQUENCE</scope>
    <source>
        <strain evidence="4">CGMCC 1.16067</strain>
    </source>
</reference>
<sequence>MPRVHAVTDDALGEDDLVGLLGRLQRRDVSPAELVDAAVERVERVEPELSAVAHAAYDEARAQARGDLTGPFAGVPTYLKDNVDLRGMPTQHGSRAWVAGPAEADGDWARLHRATGMVALGKSRLSEFGFSPSAEPPGGPPVRNPWDTGRTSGASSAGSAALVAAGVVPLAHGNDGGGSIRIPADCCGLVGLKPTRGRTPSDKRNRDMPVRIVADGVLTRSVRDSALFLREAEKTYRDLRLPPVGDIRRPGRKRLVVGLVVQSIGDRRTDPETLAVVNATARLLEGAGHYVEPIDAPAPPSFEEDFTTYWAMLAAVLHDGGRLLLDRDFDKHATDPLTQGLARLLHRRAYRLPQAITRLRRAQRISEDLYARYGYDVVLSPTLLHPARPLGELEPFAPLADFFPRITDWVGFTPWHNATGEPALALPTGATADGNPVGVMISGPQGSEATLLELGYEIEELAPFRRIQDG</sequence>
<dbReference type="PANTHER" id="PTHR11895">
    <property type="entry name" value="TRANSAMIDASE"/>
    <property type="match status" value="1"/>
</dbReference>